<evidence type="ECO:0000313" key="2">
    <source>
        <dbReference type="EMBL" id="AHI18943.1"/>
    </source>
</evidence>
<dbReference type="GeneID" id="82876561"/>
<dbReference type="Proteomes" id="UP000019226">
    <property type="component" value="Chromosome"/>
</dbReference>
<dbReference type="Pfam" id="PF13454">
    <property type="entry name" value="NAD_binding_9"/>
    <property type="match status" value="1"/>
</dbReference>
<protein>
    <submittedName>
        <fullName evidence="2">Decarboxylase</fullName>
    </submittedName>
</protein>
<gene>
    <name evidence="2" type="ORF">CCASEI_01790</name>
</gene>
<accession>A0ABN4CCC0</accession>
<reference evidence="3" key="1">
    <citation type="submission" date="2013-02" db="EMBL/GenBank/DDBJ databases">
        <title>The complete genome sequence of Corynebacterium casei LMG S-19264 (=DSM 44701).</title>
        <authorList>
            <person name="Ruckert C."/>
            <person name="Albersmeier A."/>
            <person name="Kalinowski J."/>
        </authorList>
    </citation>
    <scope>NUCLEOTIDE SEQUENCE [LARGE SCALE GENOMIC DNA]</scope>
    <source>
        <strain evidence="3">LMG S-19264</strain>
    </source>
</reference>
<evidence type="ECO:0000313" key="3">
    <source>
        <dbReference type="Proteomes" id="UP000019226"/>
    </source>
</evidence>
<name>A0ABN4CCC0_9CORY</name>
<dbReference type="InterPro" id="IPR038732">
    <property type="entry name" value="HpyO/CreE_NAD-binding"/>
</dbReference>
<feature type="domain" description="FAD-dependent urate hydroxylase HpyO/Asp monooxygenase CreE-like FAD/NAD(P)-binding" evidence="1">
    <location>
        <begin position="5"/>
        <end position="88"/>
    </location>
</feature>
<proteinExistence type="predicted"/>
<evidence type="ECO:0000259" key="1">
    <source>
        <dbReference type="Pfam" id="PF13454"/>
    </source>
</evidence>
<organism evidence="2 3">
    <name type="scientific">Corynebacterium casei LMG S-19264</name>
    <dbReference type="NCBI Taxonomy" id="1285583"/>
    <lineage>
        <taxon>Bacteria</taxon>
        <taxon>Bacillati</taxon>
        <taxon>Actinomycetota</taxon>
        <taxon>Actinomycetes</taxon>
        <taxon>Mycobacteriales</taxon>
        <taxon>Corynebacteriaceae</taxon>
        <taxon>Corynebacterium</taxon>
    </lineage>
</organism>
<dbReference type="InterPro" id="IPR036188">
    <property type="entry name" value="FAD/NAD-bd_sf"/>
</dbReference>
<sequence>MIKVAIIGGGPRGLWAAEELLELARQRSVDVDLHVYDDGFGVAYSLDQPEEWLVNVRSSIIRTQLGSFDGWLRARGVGTDFPPRRMVGGA</sequence>
<keyword evidence="3" id="KW-1185">Reference proteome</keyword>
<dbReference type="EMBL" id="CP004350">
    <property type="protein sequence ID" value="AHI18943.1"/>
    <property type="molecule type" value="Genomic_DNA"/>
</dbReference>
<dbReference type="RefSeq" id="WP_025386974.1">
    <property type="nucleotide sequence ID" value="NZ_CP004350.1"/>
</dbReference>
<dbReference type="SUPFAM" id="SSF51905">
    <property type="entry name" value="FAD/NAD(P)-binding domain"/>
    <property type="match status" value="1"/>
</dbReference>